<sequence>MDNLHFLGEKILEKNMKLHKWYIRIDWLILKR</sequence>
<proteinExistence type="predicted"/>
<accession>A0A7W3RIM7</accession>
<protein>
    <submittedName>
        <fullName evidence="1">Uncharacterized protein</fullName>
    </submittedName>
</protein>
<dbReference type="AlphaFoldDB" id="A0A7W3RIM7"/>
<keyword evidence="2" id="KW-1185">Reference proteome</keyword>
<dbReference type="EMBL" id="JACJHT010000020">
    <property type="protein sequence ID" value="MBA9042887.1"/>
    <property type="molecule type" value="Genomic_DNA"/>
</dbReference>
<dbReference type="Proteomes" id="UP000543174">
    <property type="component" value="Unassembled WGS sequence"/>
</dbReference>
<reference evidence="1" key="1">
    <citation type="submission" date="2020-08" db="EMBL/GenBank/DDBJ databases">
        <title>Functional genomics of gut bacteria from endangered species of beetles.</title>
        <authorList>
            <person name="Carlos-Shanley C."/>
        </authorList>
    </citation>
    <scope>NUCLEOTIDE SEQUENCE [LARGE SCALE GENOMIC DNA]</scope>
    <source>
        <strain evidence="1">S00060</strain>
    </source>
</reference>
<name>A0A7W3RIM7_PRIAR</name>
<gene>
    <name evidence="1" type="ORF">HNP21_006065</name>
</gene>
<evidence type="ECO:0000313" key="2">
    <source>
        <dbReference type="Proteomes" id="UP000543174"/>
    </source>
</evidence>
<evidence type="ECO:0000313" key="1">
    <source>
        <dbReference type="EMBL" id="MBA9042887.1"/>
    </source>
</evidence>
<comment type="caution">
    <text evidence="1">The sequence shown here is derived from an EMBL/GenBank/DDBJ whole genome shotgun (WGS) entry which is preliminary data.</text>
</comment>
<organism evidence="1 2">
    <name type="scientific">Priestia aryabhattai</name>
    <name type="common">Bacillus aryabhattai</name>
    <dbReference type="NCBI Taxonomy" id="412384"/>
    <lineage>
        <taxon>Bacteria</taxon>
        <taxon>Bacillati</taxon>
        <taxon>Bacillota</taxon>
        <taxon>Bacilli</taxon>
        <taxon>Bacillales</taxon>
        <taxon>Bacillaceae</taxon>
        <taxon>Priestia</taxon>
    </lineage>
</organism>